<comment type="subcellular location">
    <subcellularLocation>
        <location evidence="1">Cell membrane</location>
        <topology evidence="1">Multi-pass membrane protein</topology>
    </subcellularLocation>
</comment>
<dbReference type="RefSeq" id="WP_140595295.1">
    <property type="nucleotide sequence ID" value="NZ_VFWZ01000006.1"/>
</dbReference>
<dbReference type="Pfam" id="PF13440">
    <property type="entry name" value="Polysacc_synt_3"/>
    <property type="match status" value="1"/>
</dbReference>
<feature type="transmembrane region" description="Helical" evidence="7">
    <location>
        <begin position="412"/>
        <end position="433"/>
    </location>
</feature>
<accession>A0A504IZM0</accession>
<feature type="transmembrane region" description="Helical" evidence="7">
    <location>
        <begin position="215"/>
        <end position="234"/>
    </location>
</feature>
<evidence type="ECO:0000256" key="7">
    <source>
        <dbReference type="SAM" id="Phobius"/>
    </source>
</evidence>
<comment type="similarity">
    <text evidence="2">Belongs to the polysaccharide synthase family.</text>
</comment>
<evidence type="ECO:0000256" key="1">
    <source>
        <dbReference type="ARBA" id="ARBA00004651"/>
    </source>
</evidence>
<evidence type="ECO:0000313" key="9">
    <source>
        <dbReference type="Proteomes" id="UP000315540"/>
    </source>
</evidence>
<feature type="transmembrane region" description="Helical" evidence="7">
    <location>
        <begin position="439"/>
        <end position="461"/>
    </location>
</feature>
<keyword evidence="5 7" id="KW-1133">Transmembrane helix</keyword>
<dbReference type="EMBL" id="VFWZ01000006">
    <property type="protein sequence ID" value="TPN83987.1"/>
    <property type="molecule type" value="Genomic_DNA"/>
</dbReference>
<evidence type="ECO:0000256" key="4">
    <source>
        <dbReference type="ARBA" id="ARBA00022692"/>
    </source>
</evidence>
<keyword evidence="9" id="KW-1185">Reference proteome</keyword>
<gene>
    <name evidence="8" type="ORF">FHK87_18670</name>
</gene>
<dbReference type="Proteomes" id="UP000315540">
    <property type="component" value="Unassembled WGS sequence"/>
</dbReference>
<comment type="caution">
    <text evidence="8">The sequence shown here is derived from an EMBL/GenBank/DDBJ whole genome shotgun (WGS) entry which is preliminary data.</text>
</comment>
<dbReference type="PANTHER" id="PTHR30250">
    <property type="entry name" value="PST FAMILY PREDICTED COLANIC ACID TRANSPORTER"/>
    <property type="match status" value="1"/>
</dbReference>
<evidence type="ECO:0000256" key="5">
    <source>
        <dbReference type="ARBA" id="ARBA00022989"/>
    </source>
</evidence>
<proteinExistence type="inferred from homology"/>
<organism evidence="8 9">
    <name type="scientific">Aquimarina algicola</name>
    <dbReference type="NCBI Taxonomy" id="2589995"/>
    <lineage>
        <taxon>Bacteria</taxon>
        <taxon>Pseudomonadati</taxon>
        <taxon>Bacteroidota</taxon>
        <taxon>Flavobacteriia</taxon>
        <taxon>Flavobacteriales</taxon>
        <taxon>Flavobacteriaceae</taxon>
        <taxon>Aquimarina</taxon>
    </lineage>
</organism>
<reference evidence="8 9" key="1">
    <citation type="submission" date="2019-06" db="EMBL/GenBank/DDBJ databases">
        <authorList>
            <person name="Meng X."/>
        </authorList>
    </citation>
    <scope>NUCLEOTIDE SEQUENCE [LARGE SCALE GENOMIC DNA]</scope>
    <source>
        <strain evidence="8 9">M625</strain>
    </source>
</reference>
<dbReference type="CDD" id="cd13127">
    <property type="entry name" value="MATE_tuaB_like"/>
    <property type="match status" value="1"/>
</dbReference>
<dbReference type="AlphaFoldDB" id="A0A504IZM0"/>
<feature type="transmembrane region" description="Helical" evidence="7">
    <location>
        <begin position="354"/>
        <end position="376"/>
    </location>
</feature>
<evidence type="ECO:0000313" key="8">
    <source>
        <dbReference type="EMBL" id="TPN83987.1"/>
    </source>
</evidence>
<feature type="transmembrane region" description="Helical" evidence="7">
    <location>
        <begin position="382"/>
        <end position="400"/>
    </location>
</feature>
<dbReference type="InterPro" id="IPR050833">
    <property type="entry name" value="Poly_Biosynth_Transport"/>
</dbReference>
<evidence type="ECO:0000256" key="3">
    <source>
        <dbReference type="ARBA" id="ARBA00022475"/>
    </source>
</evidence>
<dbReference type="GO" id="GO:0005886">
    <property type="term" value="C:plasma membrane"/>
    <property type="evidence" value="ECO:0007669"/>
    <property type="project" value="UniProtKB-SubCell"/>
</dbReference>
<keyword evidence="6 7" id="KW-0472">Membrane</keyword>
<sequence length="480" mass="53836">MSHLKKKAASGVIWSSIDKSSTMLIQFVFGIILARLLLPEDYGLIGMITIFITISQALVESGFSRALIQKKDADQVDYSTTFFFNFLISLVIYGILYISAPLIADFYSEPLLIDLVKVVGLNVIISSAAIIQRTILIKKINFKKQAIVNILAGLVGALVGIGCALADFGVWALVLQYLSRNFATSVLFWILSDWRPSMIFSIPALKKLFEFGSKILASTLLYSAFQNIYLVVIGKVYKSEELGYYTRATLFKQIPATLVTTVMQNVTFPVLVNVIDDDTQVKKVMKRSIKLTAFLLFPMMTVLIVFAEPLVMVLLTEKWLPTVILLQILSIGVIFFPINAINSNFINAKGRSDLFLKLEIINNILTIIAIAVTYRFGINTIAIGYVFASFIGFFTYAYYSGKFIKYSGFVQLIDMLPYALVSGIVVSISYYLWRFIDDQTLYLAMGLITSAIGYIICAYVLKFKELDDIKEIIQSKLKKK</sequence>
<dbReference type="PANTHER" id="PTHR30250:SF10">
    <property type="entry name" value="LIPOPOLYSACCHARIDE BIOSYNTHESIS PROTEIN WZXC"/>
    <property type="match status" value="1"/>
</dbReference>
<feature type="transmembrane region" description="Helical" evidence="7">
    <location>
        <begin position="44"/>
        <end position="68"/>
    </location>
</feature>
<feature type="transmembrane region" description="Helical" evidence="7">
    <location>
        <begin position="148"/>
        <end position="171"/>
    </location>
</feature>
<evidence type="ECO:0000256" key="2">
    <source>
        <dbReference type="ARBA" id="ARBA00007430"/>
    </source>
</evidence>
<feature type="transmembrane region" description="Helical" evidence="7">
    <location>
        <begin position="288"/>
        <end position="307"/>
    </location>
</feature>
<protein>
    <submittedName>
        <fullName evidence="8">Lipopolysaccharide biosynthesis protein</fullName>
    </submittedName>
</protein>
<name>A0A504IZM0_9FLAO</name>
<keyword evidence="3" id="KW-1003">Cell membrane</keyword>
<keyword evidence="4 7" id="KW-0812">Transmembrane</keyword>
<feature type="transmembrane region" description="Helical" evidence="7">
    <location>
        <begin position="21"/>
        <end position="38"/>
    </location>
</feature>
<dbReference type="OrthoDB" id="9770347at2"/>
<feature type="transmembrane region" description="Helical" evidence="7">
    <location>
        <begin position="115"/>
        <end position="136"/>
    </location>
</feature>
<feature type="transmembrane region" description="Helical" evidence="7">
    <location>
        <begin position="80"/>
        <end position="103"/>
    </location>
</feature>
<evidence type="ECO:0000256" key="6">
    <source>
        <dbReference type="ARBA" id="ARBA00023136"/>
    </source>
</evidence>
<feature type="transmembrane region" description="Helical" evidence="7">
    <location>
        <begin position="319"/>
        <end position="342"/>
    </location>
</feature>